<proteinExistence type="predicted"/>
<evidence type="ECO:0000313" key="1">
    <source>
        <dbReference type="EMBL" id="GAG95153.1"/>
    </source>
</evidence>
<dbReference type="AlphaFoldDB" id="X1CFV6"/>
<organism evidence="1">
    <name type="scientific">marine sediment metagenome</name>
    <dbReference type="NCBI Taxonomy" id="412755"/>
    <lineage>
        <taxon>unclassified sequences</taxon>
        <taxon>metagenomes</taxon>
        <taxon>ecological metagenomes</taxon>
    </lineage>
</organism>
<name>X1CFV6_9ZZZZ</name>
<comment type="caution">
    <text evidence="1">The sequence shown here is derived from an EMBL/GenBank/DDBJ whole genome shotgun (WGS) entry which is preliminary data.</text>
</comment>
<protein>
    <submittedName>
        <fullName evidence="1">Uncharacterized protein</fullName>
    </submittedName>
</protein>
<sequence length="84" mass="9137">TALPAETATFKKFSGTEQTKLTGIEDSATIDQTGAEVKDLIVALADDVRQIIISRPQTGQKKIYAIQTHSDDKQEIEQSDTAES</sequence>
<dbReference type="EMBL" id="BART01021020">
    <property type="protein sequence ID" value="GAG95153.1"/>
    <property type="molecule type" value="Genomic_DNA"/>
</dbReference>
<accession>X1CFV6</accession>
<gene>
    <name evidence="1" type="ORF">S01H4_38903</name>
</gene>
<feature type="non-terminal residue" evidence="1">
    <location>
        <position position="1"/>
    </location>
</feature>
<reference evidence="1" key="1">
    <citation type="journal article" date="2014" name="Front. Microbiol.">
        <title>High frequency of phylogenetically diverse reductive dehalogenase-homologous genes in deep subseafloor sedimentary metagenomes.</title>
        <authorList>
            <person name="Kawai M."/>
            <person name="Futagami T."/>
            <person name="Toyoda A."/>
            <person name="Takaki Y."/>
            <person name="Nishi S."/>
            <person name="Hori S."/>
            <person name="Arai W."/>
            <person name="Tsubouchi T."/>
            <person name="Morono Y."/>
            <person name="Uchiyama I."/>
            <person name="Ito T."/>
            <person name="Fujiyama A."/>
            <person name="Inagaki F."/>
            <person name="Takami H."/>
        </authorList>
    </citation>
    <scope>NUCLEOTIDE SEQUENCE</scope>
    <source>
        <strain evidence="1">Expedition CK06-06</strain>
    </source>
</reference>